<dbReference type="AlphaFoldDB" id="A0A2P4SWC8"/>
<keyword evidence="6" id="KW-1185">Reference proteome</keyword>
<feature type="active site" description="Proton donor/acceptor" evidence="3">
    <location>
        <position position="62"/>
    </location>
</feature>
<dbReference type="GO" id="GO:0008270">
    <property type="term" value="F:zinc ion binding"/>
    <property type="evidence" value="ECO:0007669"/>
    <property type="project" value="InterPro"/>
</dbReference>
<feature type="domain" description="Peptidase M14" evidence="4">
    <location>
        <begin position="1"/>
        <end position="98"/>
    </location>
</feature>
<dbReference type="GO" id="GO:0006508">
    <property type="term" value="P:proteolysis"/>
    <property type="evidence" value="ECO:0007669"/>
    <property type="project" value="InterPro"/>
</dbReference>
<dbReference type="PANTHER" id="PTHR12756:SF24">
    <property type="entry name" value="CYTOSOLIC CARBOXYPEPTIDASE 1"/>
    <property type="match status" value="1"/>
</dbReference>
<dbReference type="GO" id="GO:0004181">
    <property type="term" value="F:metallocarboxypeptidase activity"/>
    <property type="evidence" value="ECO:0007669"/>
    <property type="project" value="InterPro"/>
</dbReference>
<comment type="similarity">
    <text evidence="2 3">Belongs to the peptidase M14 family.</text>
</comment>
<sequence length="128" mass="14389">MKQDNQDLFQITLLQVLPKILSQTAPAFCMSSCSFVVEKSKESTARVVVWREIGVQRSYTMESTLCGCDQGKYKGLQIGTKELEEMGAKFCVGLLRLKRMTSPLEYNLPSGLLDIENELIESSCKVTR</sequence>
<evidence type="ECO:0000313" key="5">
    <source>
        <dbReference type="EMBL" id="POI28421.1"/>
    </source>
</evidence>
<evidence type="ECO:0000313" key="6">
    <source>
        <dbReference type="Proteomes" id="UP000237246"/>
    </source>
</evidence>
<accession>A0A2P4SWC8</accession>
<dbReference type="InterPro" id="IPR000834">
    <property type="entry name" value="Peptidase_M14"/>
</dbReference>
<proteinExistence type="inferred from homology"/>
<name>A0A2P4SWC8_BAMTH</name>
<reference evidence="5 6" key="1">
    <citation type="submission" date="2018-01" db="EMBL/GenBank/DDBJ databases">
        <title>Comparison of the Chinese Bamboo Partridge and Red Junglefowl genome sequences highlights the importance of demography in genome evolution.</title>
        <authorList>
            <person name="Tiley G.P."/>
            <person name="Kimball R.T."/>
            <person name="Braun E.L."/>
            <person name="Burleigh J.G."/>
        </authorList>
    </citation>
    <scope>NUCLEOTIDE SEQUENCE [LARGE SCALE GENOMIC DNA]</scope>
    <source>
        <strain evidence="5">RTK389</strain>
        <tissue evidence="5">Blood</tissue>
    </source>
</reference>
<dbReference type="EMBL" id="PPHD01019402">
    <property type="protein sequence ID" value="POI28421.1"/>
    <property type="molecule type" value="Genomic_DNA"/>
</dbReference>
<dbReference type="InterPro" id="IPR050821">
    <property type="entry name" value="Cytosolic_carboxypeptidase"/>
</dbReference>
<organism evidence="5 6">
    <name type="scientific">Bambusicola thoracicus</name>
    <name type="common">Chinese bamboo-partridge</name>
    <name type="synonym">Perdix thoracica</name>
    <dbReference type="NCBI Taxonomy" id="9083"/>
    <lineage>
        <taxon>Eukaryota</taxon>
        <taxon>Metazoa</taxon>
        <taxon>Chordata</taxon>
        <taxon>Craniata</taxon>
        <taxon>Vertebrata</taxon>
        <taxon>Euteleostomi</taxon>
        <taxon>Archelosauria</taxon>
        <taxon>Archosauria</taxon>
        <taxon>Dinosauria</taxon>
        <taxon>Saurischia</taxon>
        <taxon>Theropoda</taxon>
        <taxon>Coelurosauria</taxon>
        <taxon>Aves</taxon>
        <taxon>Neognathae</taxon>
        <taxon>Galloanserae</taxon>
        <taxon>Galliformes</taxon>
        <taxon>Phasianidae</taxon>
        <taxon>Perdicinae</taxon>
        <taxon>Bambusicola</taxon>
    </lineage>
</organism>
<comment type="cofactor">
    <cofactor evidence="1">
        <name>Zn(2+)</name>
        <dbReference type="ChEBI" id="CHEBI:29105"/>
    </cofactor>
</comment>
<dbReference type="OrthoDB" id="10253041at2759"/>
<evidence type="ECO:0000259" key="4">
    <source>
        <dbReference type="PROSITE" id="PS52035"/>
    </source>
</evidence>
<evidence type="ECO:0000256" key="2">
    <source>
        <dbReference type="ARBA" id="ARBA00005988"/>
    </source>
</evidence>
<comment type="caution">
    <text evidence="5">The sequence shown here is derived from an EMBL/GenBank/DDBJ whole genome shotgun (WGS) entry which is preliminary data.</text>
</comment>
<dbReference type="Proteomes" id="UP000237246">
    <property type="component" value="Unassembled WGS sequence"/>
</dbReference>
<evidence type="ECO:0000256" key="1">
    <source>
        <dbReference type="ARBA" id="ARBA00001947"/>
    </source>
</evidence>
<dbReference type="PANTHER" id="PTHR12756">
    <property type="entry name" value="CYTOSOLIC CARBOXYPEPTIDASE"/>
    <property type="match status" value="1"/>
</dbReference>
<gene>
    <name evidence="5" type="ORF">CIB84_007829</name>
</gene>
<protein>
    <recommendedName>
        <fullName evidence="4">Peptidase M14 domain-containing protein</fullName>
    </recommendedName>
</protein>
<dbReference type="PROSITE" id="PS52035">
    <property type="entry name" value="PEPTIDASE_M14"/>
    <property type="match status" value="1"/>
</dbReference>
<dbReference type="Gene3D" id="3.40.630.10">
    <property type="entry name" value="Zn peptidases"/>
    <property type="match status" value="1"/>
</dbReference>
<evidence type="ECO:0000256" key="3">
    <source>
        <dbReference type="PROSITE-ProRule" id="PRU01379"/>
    </source>
</evidence>